<dbReference type="GO" id="GO:0005385">
    <property type="term" value="F:zinc ion transmembrane transporter activity"/>
    <property type="evidence" value="ECO:0007669"/>
    <property type="project" value="UniProtKB-UniRule"/>
</dbReference>
<comment type="similarity">
    <text evidence="6">Belongs to the cation diffusion facilitator (CDF) transporter (TC 2.A.4) family. SLC30A subfamily.</text>
</comment>
<feature type="region of interest" description="Disordered" evidence="7">
    <location>
        <begin position="1"/>
        <end position="39"/>
    </location>
</feature>
<accession>A0AA43TS36</accession>
<dbReference type="Gene3D" id="1.20.1510.10">
    <property type="entry name" value="Cation efflux protein transmembrane domain"/>
    <property type="match status" value="1"/>
</dbReference>
<dbReference type="PANTHER" id="PTHR45755:SF5">
    <property type="entry name" value="ZINC TRANSPORTER"/>
    <property type="match status" value="1"/>
</dbReference>
<evidence type="ECO:0000256" key="1">
    <source>
        <dbReference type="ARBA" id="ARBA00004141"/>
    </source>
</evidence>
<dbReference type="Proteomes" id="UP001161017">
    <property type="component" value="Unassembled WGS sequence"/>
</dbReference>
<organism evidence="9 10">
    <name type="scientific">Ramalina farinacea</name>
    <dbReference type="NCBI Taxonomy" id="258253"/>
    <lineage>
        <taxon>Eukaryota</taxon>
        <taxon>Fungi</taxon>
        <taxon>Dikarya</taxon>
        <taxon>Ascomycota</taxon>
        <taxon>Pezizomycotina</taxon>
        <taxon>Lecanoromycetes</taxon>
        <taxon>OSLEUM clade</taxon>
        <taxon>Lecanoromycetidae</taxon>
        <taxon>Lecanorales</taxon>
        <taxon>Lecanorineae</taxon>
        <taxon>Ramalinaceae</taxon>
        <taxon>Ramalina</taxon>
    </lineage>
</organism>
<dbReference type="GO" id="GO:1904257">
    <property type="term" value="P:zinc ion import into Golgi lumen"/>
    <property type="evidence" value="ECO:0007669"/>
    <property type="project" value="TreeGrafter"/>
</dbReference>
<comment type="subcellular location">
    <subcellularLocation>
        <location evidence="6">Endoplasmic reticulum membrane</location>
        <topology evidence="6">Multi-pass membrane protein</topology>
    </subcellularLocation>
    <subcellularLocation>
        <location evidence="1">Membrane</location>
        <topology evidence="1">Multi-pass membrane protein</topology>
    </subcellularLocation>
</comment>
<evidence type="ECO:0000256" key="7">
    <source>
        <dbReference type="SAM" id="MobiDB-lite"/>
    </source>
</evidence>
<feature type="transmembrane region" description="Helical" evidence="6">
    <location>
        <begin position="198"/>
        <end position="224"/>
    </location>
</feature>
<evidence type="ECO:0000313" key="9">
    <source>
        <dbReference type="EMBL" id="MDI1489391.1"/>
    </source>
</evidence>
<reference evidence="9" key="1">
    <citation type="journal article" date="2023" name="Genome Biol. Evol.">
        <title>First Whole Genome Sequence and Flow Cytometry Genome Size Data for the Lichen-Forming Fungus Ramalina farinacea (Ascomycota).</title>
        <authorList>
            <person name="Llewellyn T."/>
            <person name="Mian S."/>
            <person name="Hill R."/>
            <person name="Leitch I.J."/>
            <person name="Gaya E."/>
        </authorList>
    </citation>
    <scope>NUCLEOTIDE SEQUENCE</scope>
    <source>
        <strain evidence="9">LIQ254RAFAR</strain>
    </source>
</reference>
<evidence type="ECO:0000256" key="3">
    <source>
        <dbReference type="ARBA" id="ARBA00022692"/>
    </source>
</evidence>
<evidence type="ECO:0000256" key="5">
    <source>
        <dbReference type="ARBA" id="ARBA00023136"/>
    </source>
</evidence>
<comment type="function">
    <text evidence="6">Functions as a zinc transporter.</text>
</comment>
<keyword evidence="10" id="KW-1185">Reference proteome</keyword>
<dbReference type="AlphaFoldDB" id="A0AA43TS36"/>
<feature type="compositionally biased region" description="Pro residues" evidence="7">
    <location>
        <begin position="9"/>
        <end position="21"/>
    </location>
</feature>
<dbReference type="SUPFAM" id="SSF161111">
    <property type="entry name" value="Cation efflux protein transmembrane domain-like"/>
    <property type="match status" value="1"/>
</dbReference>
<keyword evidence="6" id="KW-0406">Ion transport</keyword>
<evidence type="ECO:0000256" key="2">
    <source>
        <dbReference type="ARBA" id="ARBA00022448"/>
    </source>
</evidence>
<dbReference type="Pfam" id="PF01545">
    <property type="entry name" value="Cation_efflux"/>
    <property type="match status" value="1"/>
</dbReference>
<keyword evidence="3 6" id="KW-0812">Transmembrane</keyword>
<dbReference type="GO" id="GO:0005794">
    <property type="term" value="C:Golgi apparatus"/>
    <property type="evidence" value="ECO:0007669"/>
    <property type="project" value="TreeGrafter"/>
</dbReference>
<evidence type="ECO:0000259" key="8">
    <source>
        <dbReference type="Pfam" id="PF01545"/>
    </source>
</evidence>
<dbReference type="GO" id="GO:0005789">
    <property type="term" value="C:endoplasmic reticulum membrane"/>
    <property type="evidence" value="ECO:0007669"/>
    <property type="project" value="UniProtKB-SubCell"/>
</dbReference>
<dbReference type="GO" id="GO:0031410">
    <property type="term" value="C:cytoplasmic vesicle"/>
    <property type="evidence" value="ECO:0007669"/>
    <property type="project" value="TreeGrafter"/>
</dbReference>
<dbReference type="InterPro" id="IPR045316">
    <property type="entry name" value="Msc2-like"/>
</dbReference>
<proteinExistence type="inferred from homology"/>
<dbReference type="InterPro" id="IPR027469">
    <property type="entry name" value="Cation_efflux_TMD_sf"/>
</dbReference>
<evidence type="ECO:0000256" key="6">
    <source>
        <dbReference type="RuleBase" id="RU369017"/>
    </source>
</evidence>
<gene>
    <name evidence="9" type="primary">zrg17</name>
    <name evidence="9" type="ORF">OHK93_008669</name>
</gene>
<dbReference type="InterPro" id="IPR058533">
    <property type="entry name" value="Cation_efflux_TM"/>
</dbReference>
<feature type="transmembrane region" description="Helical" evidence="6">
    <location>
        <begin position="245"/>
        <end position="264"/>
    </location>
</feature>
<evidence type="ECO:0000313" key="10">
    <source>
        <dbReference type="Proteomes" id="UP001161017"/>
    </source>
</evidence>
<keyword evidence="5 6" id="KW-0472">Membrane</keyword>
<name>A0AA43TS36_9LECA</name>
<feature type="domain" description="Cation efflux protein transmembrane" evidence="8">
    <location>
        <begin position="185"/>
        <end position="390"/>
    </location>
</feature>
<keyword evidence="4 6" id="KW-1133">Transmembrane helix</keyword>
<evidence type="ECO:0000256" key="4">
    <source>
        <dbReference type="ARBA" id="ARBA00022989"/>
    </source>
</evidence>
<feature type="transmembrane region" description="Helical" evidence="6">
    <location>
        <begin position="176"/>
        <end position="192"/>
    </location>
</feature>
<feature type="transmembrane region" description="Helical" evidence="6">
    <location>
        <begin position="295"/>
        <end position="311"/>
    </location>
</feature>
<feature type="transmembrane region" description="Helical" evidence="6">
    <location>
        <begin position="332"/>
        <end position="353"/>
    </location>
</feature>
<dbReference type="GO" id="GO:0006882">
    <property type="term" value="P:intracellular zinc ion homeostasis"/>
    <property type="evidence" value="ECO:0007669"/>
    <property type="project" value="InterPro"/>
</dbReference>
<sequence length="480" mass="52852">MASHDHRPIPLPPRTPTPPPDDNNLDAFANSPTKSVHDPTALSPMDENFVVTRNYAVPSVVTTSLPLAENDPNSIHSPMSVESNESVLNTYRRPNSLMVEDANGVFNFQPATMAKVPVTVKSSMGQRRGHKYKHSSVSHQFFLEPTPRPPLSLPNSLPVPTLKECRRSMSRSQTNRVYWSIGHMAVAAYTLWSAEGSLALTALSHLILFDSLGAMLCVVVDILGNFEVWKRSSIRHPFGLERAEVLAGFAMSVLLLFMGLDLISHNLQHLLEGLGEHEAHHSHDHDRVSTGEVDSAALLAIAATLISALGLKNHSRIGKVMRIAYIESLPSVLGNPSHFLTISCSLIMLLLPLLSIGTYLWLDRLLSITIAISMCSLGFRLVRTLGFMLLMSYDNAQAVEDIMRDIESDPCVMGIENARFWQVHYGLCMAGLKVRVRGGEEGLSRLRERVQGLIKGRLGGGYGGGGCKWEVSLQMDMDKF</sequence>
<dbReference type="EMBL" id="JAPUFD010000009">
    <property type="protein sequence ID" value="MDI1489391.1"/>
    <property type="molecule type" value="Genomic_DNA"/>
</dbReference>
<keyword evidence="2 6" id="KW-0813">Transport</keyword>
<feature type="transmembrane region" description="Helical" evidence="6">
    <location>
        <begin position="365"/>
        <end position="382"/>
    </location>
</feature>
<comment type="caution">
    <text evidence="9">The sequence shown here is derived from an EMBL/GenBank/DDBJ whole genome shotgun (WGS) entry which is preliminary data.</text>
</comment>
<dbReference type="PANTHER" id="PTHR45755">
    <property type="match status" value="1"/>
</dbReference>
<protein>
    <recommendedName>
        <fullName evidence="6">Zinc transporter</fullName>
    </recommendedName>
</protein>
<keyword evidence="6" id="KW-0256">Endoplasmic reticulum</keyword>